<dbReference type="GO" id="GO:0015086">
    <property type="term" value="F:cadmium ion transmembrane transporter activity"/>
    <property type="evidence" value="ECO:0007669"/>
    <property type="project" value="TreeGrafter"/>
</dbReference>
<dbReference type="PANTHER" id="PTHR11706:SF33">
    <property type="entry name" value="NATURAL RESISTANCE-ASSOCIATED MACROPHAGE PROTEIN 2"/>
    <property type="match status" value="1"/>
</dbReference>
<dbReference type="GO" id="GO:0005886">
    <property type="term" value="C:plasma membrane"/>
    <property type="evidence" value="ECO:0007669"/>
    <property type="project" value="TreeGrafter"/>
</dbReference>
<name>A0A2G9YR24_9BACT</name>
<proteinExistence type="predicted"/>
<feature type="transmembrane region" description="Helical" evidence="6">
    <location>
        <begin position="247"/>
        <end position="265"/>
    </location>
</feature>
<evidence type="ECO:0000256" key="3">
    <source>
        <dbReference type="ARBA" id="ARBA00022692"/>
    </source>
</evidence>
<comment type="caution">
    <text evidence="7">The sequence shown here is derived from an EMBL/GenBank/DDBJ whole genome shotgun (WGS) entry which is preliminary data.</text>
</comment>
<gene>
    <name evidence="7" type="ORF">COX39_01580</name>
</gene>
<sequence>MKIEELSPKTLLTLSEFRRAAGIPLFLAHKLIVWGLISAVKMADGTYRVAETEVASTKKFLKNPWRKTKLFIKALGPGLITGAADDDPSGIGTYSSVGAKFGLGLLWAAFWLLPFMMAVQETCARIGIVTNKGLSGVLKKHYKKIVVAFFIVLLITANIVNIGADISAMAASLKLLIPINFILAAIIFAAFIIIIEVAIPYRLYAKFLKWLTLFLFSYIITGFIIHPAWLDIFKQALVPNLKFNNDFLFAMIAVFGTTISPYLFFWQTSEEVEENNITSESGEKVNLTDRTAVMRTDVKTGMFLSNLVMFFIIFTTAQVLFKNGITDIDSAQQAALVLQPLAGNQAFLLFALGIIGTGLLAVPILAGSGAYALAELMGWREGLNKKFSVAKSFYLVIILSILIGLGLNFVGISPIKALYYAAFLNGVVAAPLLFVIMIVGNDKNIMGSETHPGWVKLFGWAAFIFSSLSIIALIFLKYVKI</sequence>
<keyword evidence="4 6" id="KW-1133">Transmembrane helix</keyword>
<feature type="transmembrane region" description="Helical" evidence="6">
    <location>
        <begin position="303"/>
        <end position="321"/>
    </location>
</feature>
<protein>
    <submittedName>
        <fullName evidence="7">Iron transporter</fullName>
    </submittedName>
</protein>
<dbReference type="GO" id="GO:0005384">
    <property type="term" value="F:manganese ion transmembrane transporter activity"/>
    <property type="evidence" value="ECO:0007669"/>
    <property type="project" value="TreeGrafter"/>
</dbReference>
<dbReference type="GO" id="GO:0034755">
    <property type="term" value="P:iron ion transmembrane transport"/>
    <property type="evidence" value="ECO:0007669"/>
    <property type="project" value="TreeGrafter"/>
</dbReference>
<feature type="transmembrane region" description="Helical" evidence="6">
    <location>
        <begin position="346"/>
        <end position="373"/>
    </location>
</feature>
<evidence type="ECO:0000256" key="5">
    <source>
        <dbReference type="ARBA" id="ARBA00023136"/>
    </source>
</evidence>
<keyword evidence="5 6" id="KW-0472">Membrane</keyword>
<evidence type="ECO:0000256" key="2">
    <source>
        <dbReference type="ARBA" id="ARBA00022448"/>
    </source>
</evidence>
<feature type="transmembrane region" description="Helical" evidence="6">
    <location>
        <begin position="207"/>
        <end position="227"/>
    </location>
</feature>
<dbReference type="EMBL" id="PCRM01000025">
    <property type="protein sequence ID" value="PIP21674.1"/>
    <property type="molecule type" value="Genomic_DNA"/>
</dbReference>
<evidence type="ECO:0000313" key="8">
    <source>
        <dbReference type="Proteomes" id="UP000231567"/>
    </source>
</evidence>
<feature type="transmembrane region" description="Helical" evidence="6">
    <location>
        <begin position="418"/>
        <end position="441"/>
    </location>
</feature>
<feature type="transmembrane region" description="Helical" evidence="6">
    <location>
        <begin position="393"/>
        <end position="412"/>
    </location>
</feature>
<evidence type="ECO:0000256" key="1">
    <source>
        <dbReference type="ARBA" id="ARBA00004141"/>
    </source>
</evidence>
<feature type="transmembrane region" description="Helical" evidence="6">
    <location>
        <begin position="175"/>
        <end position="195"/>
    </location>
</feature>
<keyword evidence="2" id="KW-0813">Transport</keyword>
<organism evidence="7 8">
    <name type="scientific">Candidatus Nealsonbacteria bacterium CG23_combo_of_CG06-09_8_20_14_all_40_13</name>
    <dbReference type="NCBI Taxonomy" id="1974724"/>
    <lineage>
        <taxon>Bacteria</taxon>
        <taxon>Candidatus Nealsoniibacteriota</taxon>
    </lineage>
</organism>
<dbReference type="Proteomes" id="UP000231567">
    <property type="component" value="Unassembled WGS sequence"/>
</dbReference>
<dbReference type="Pfam" id="PF01566">
    <property type="entry name" value="Nramp"/>
    <property type="match status" value="1"/>
</dbReference>
<feature type="transmembrane region" description="Helical" evidence="6">
    <location>
        <begin position="145"/>
        <end position="163"/>
    </location>
</feature>
<evidence type="ECO:0000313" key="7">
    <source>
        <dbReference type="EMBL" id="PIP21674.1"/>
    </source>
</evidence>
<dbReference type="AlphaFoldDB" id="A0A2G9YR24"/>
<comment type="subcellular location">
    <subcellularLocation>
        <location evidence="1">Membrane</location>
        <topology evidence="1">Multi-pass membrane protein</topology>
    </subcellularLocation>
</comment>
<feature type="transmembrane region" description="Helical" evidence="6">
    <location>
        <begin position="21"/>
        <end position="40"/>
    </location>
</feature>
<evidence type="ECO:0000256" key="6">
    <source>
        <dbReference type="SAM" id="Phobius"/>
    </source>
</evidence>
<accession>A0A2G9YR24</accession>
<reference evidence="7 8" key="1">
    <citation type="submission" date="2017-09" db="EMBL/GenBank/DDBJ databases">
        <title>Depth-based differentiation of microbial function through sediment-hosted aquifers and enrichment of novel symbionts in the deep terrestrial subsurface.</title>
        <authorList>
            <person name="Probst A.J."/>
            <person name="Ladd B."/>
            <person name="Jarett J.K."/>
            <person name="Geller-Mcgrath D.E."/>
            <person name="Sieber C.M."/>
            <person name="Emerson J.B."/>
            <person name="Anantharaman K."/>
            <person name="Thomas B.C."/>
            <person name="Malmstrom R."/>
            <person name="Stieglmeier M."/>
            <person name="Klingl A."/>
            <person name="Woyke T."/>
            <person name="Ryan C.M."/>
            <person name="Banfield J.F."/>
        </authorList>
    </citation>
    <scope>NUCLEOTIDE SEQUENCE [LARGE SCALE GENOMIC DNA]</scope>
    <source>
        <strain evidence="7">CG23_combo_of_CG06-09_8_20_14_all_40_13</strain>
    </source>
</reference>
<dbReference type="PANTHER" id="PTHR11706">
    <property type="entry name" value="SOLUTE CARRIER PROTEIN FAMILY 11 MEMBER"/>
    <property type="match status" value="1"/>
</dbReference>
<evidence type="ECO:0000256" key="4">
    <source>
        <dbReference type="ARBA" id="ARBA00022989"/>
    </source>
</evidence>
<feature type="transmembrane region" description="Helical" evidence="6">
    <location>
        <begin position="453"/>
        <end position="476"/>
    </location>
</feature>
<keyword evidence="3 6" id="KW-0812">Transmembrane</keyword>
<dbReference type="InterPro" id="IPR001046">
    <property type="entry name" value="NRAMP_fam"/>
</dbReference>